<dbReference type="Proteomes" id="UP000629468">
    <property type="component" value="Unassembled WGS sequence"/>
</dbReference>
<feature type="domain" description="SHSP" evidence="5">
    <location>
        <begin position="51"/>
        <end position="199"/>
    </location>
</feature>
<evidence type="ECO:0000256" key="2">
    <source>
        <dbReference type="PROSITE-ProRule" id="PRU00285"/>
    </source>
</evidence>
<dbReference type="CDD" id="cd06464">
    <property type="entry name" value="ACD_sHsps-like"/>
    <property type="match status" value="1"/>
</dbReference>
<evidence type="ECO:0000313" key="7">
    <source>
        <dbReference type="Proteomes" id="UP000629468"/>
    </source>
</evidence>
<name>A0A8H7C6R7_AGABI</name>
<dbReference type="Gene3D" id="2.60.40.790">
    <property type="match status" value="1"/>
</dbReference>
<dbReference type="SUPFAM" id="SSF49764">
    <property type="entry name" value="HSP20-like chaperones"/>
    <property type="match status" value="1"/>
</dbReference>
<sequence length="199" mass="21826">MSIARQLFREFRPFFRMLDEPFYRRAPPGLLPSDAMHRLDRENLLADPFTGLNMMTSPAVDVTEQGDKYVLDADLPGVERENLQVRLGDGNQSITIEGKVTEKLSSGASEAGAQASGKSNNASEAEYTDASKSTSATKDNGATQISAERPYTRNMSFTRTVWLPRSVDPNNVTAKLQNGVLSVTLNKAAEQTGRVVEIK</sequence>
<dbReference type="Pfam" id="PF00011">
    <property type="entry name" value="HSP20"/>
    <property type="match status" value="1"/>
</dbReference>
<evidence type="ECO:0000256" key="4">
    <source>
        <dbReference type="SAM" id="MobiDB-lite"/>
    </source>
</evidence>
<feature type="compositionally biased region" description="Low complexity" evidence="4">
    <location>
        <begin position="105"/>
        <end position="117"/>
    </location>
</feature>
<keyword evidence="1" id="KW-0346">Stress response</keyword>
<feature type="compositionally biased region" description="Polar residues" evidence="4">
    <location>
        <begin position="130"/>
        <end position="146"/>
    </location>
</feature>
<dbReference type="InterPro" id="IPR008978">
    <property type="entry name" value="HSP20-like_chaperone"/>
</dbReference>
<dbReference type="EMBL" id="JABXXO010000010">
    <property type="protein sequence ID" value="KAF7768144.1"/>
    <property type="molecule type" value="Genomic_DNA"/>
</dbReference>
<evidence type="ECO:0000256" key="3">
    <source>
        <dbReference type="RuleBase" id="RU003616"/>
    </source>
</evidence>
<dbReference type="InterPro" id="IPR031107">
    <property type="entry name" value="Small_HSP"/>
</dbReference>
<dbReference type="InterPro" id="IPR002068">
    <property type="entry name" value="A-crystallin/Hsp20_dom"/>
</dbReference>
<dbReference type="PROSITE" id="PS01031">
    <property type="entry name" value="SHSP"/>
    <property type="match status" value="1"/>
</dbReference>
<dbReference type="PANTHER" id="PTHR11527">
    <property type="entry name" value="HEAT-SHOCK PROTEIN 20 FAMILY MEMBER"/>
    <property type="match status" value="1"/>
</dbReference>
<evidence type="ECO:0000256" key="1">
    <source>
        <dbReference type="ARBA" id="ARBA00023016"/>
    </source>
</evidence>
<protein>
    <recommendedName>
        <fullName evidence="5">SHSP domain-containing protein</fullName>
    </recommendedName>
</protein>
<evidence type="ECO:0000313" key="6">
    <source>
        <dbReference type="EMBL" id="KAF7768144.1"/>
    </source>
</evidence>
<evidence type="ECO:0000259" key="5">
    <source>
        <dbReference type="PROSITE" id="PS01031"/>
    </source>
</evidence>
<organism evidence="6 7">
    <name type="scientific">Agaricus bisporus var. burnettii</name>
    <dbReference type="NCBI Taxonomy" id="192524"/>
    <lineage>
        <taxon>Eukaryota</taxon>
        <taxon>Fungi</taxon>
        <taxon>Dikarya</taxon>
        <taxon>Basidiomycota</taxon>
        <taxon>Agaricomycotina</taxon>
        <taxon>Agaricomycetes</taxon>
        <taxon>Agaricomycetidae</taxon>
        <taxon>Agaricales</taxon>
        <taxon>Agaricineae</taxon>
        <taxon>Agaricaceae</taxon>
        <taxon>Agaricus</taxon>
    </lineage>
</organism>
<accession>A0A8H7C6R7</accession>
<comment type="similarity">
    <text evidence="2 3">Belongs to the small heat shock protein (HSP20) family.</text>
</comment>
<reference evidence="6 7" key="1">
    <citation type="journal article" name="Sci. Rep.">
        <title>Telomere-to-telomere assembled and centromere annotated genomes of the two main subspecies of the button mushroom Agaricus bisporus reveal especially polymorphic chromosome ends.</title>
        <authorList>
            <person name="Sonnenberg A.S.M."/>
            <person name="Sedaghat-Telgerd N."/>
            <person name="Lavrijssen B."/>
            <person name="Ohm R.A."/>
            <person name="Hendrickx P.M."/>
            <person name="Scholtmeijer K."/>
            <person name="Baars J.J.P."/>
            <person name="van Peer A."/>
        </authorList>
    </citation>
    <scope>NUCLEOTIDE SEQUENCE [LARGE SCALE GENOMIC DNA]</scope>
    <source>
        <strain evidence="6 7">H119_p4</strain>
    </source>
</reference>
<gene>
    <name evidence="6" type="ORF">Agabi119p4_7387</name>
</gene>
<proteinExistence type="inferred from homology"/>
<comment type="caution">
    <text evidence="6">The sequence shown here is derived from an EMBL/GenBank/DDBJ whole genome shotgun (WGS) entry which is preliminary data.</text>
</comment>
<dbReference type="AlphaFoldDB" id="A0A8H7C6R7"/>
<feature type="region of interest" description="Disordered" evidence="4">
    <location>
        <begin position="105"/>
        <end position="151"/>
    </location>
</feature>